<gene>
    <name evidence="1" type="ORF">CLUMA_CG017209</name>
</gene>
<dbReference type="Proteomes" id="UP000183832">
    <property type="component" value="Unassembled WGS sequence"/>
</dbReference>
<organism evidence="1 2">
    <name type="scientific">Clunio marinus</name>
    <dbReference type="NCBI Taxonomy" id="568069"/>
    <lineage>
        <taxon>Eukaryota</taxon>
        <taxon>Metazoa</taxon>
        <taxon>Ecdysozoa</taxon>
        <taxon>Arthropoda</taxon>
        <taxon>Hexapoda</taxon>
        <taxon>Insecta</taxon>
        <taxon>Pterygota</taxon>
        <taxon>Neoptera</taxon>
        <taxon>Endopterygota</taxon>
        <taxon>Diptera</taxon>
        <taxon>Nematocera</taxon>
        <taxon>Chironomoidea</taxon>
        <taxon>Chironomidae</taxon>
        <taxon>Clunio</taxon>
    </lineage>
</organism>
<reference evidence="1 2" key="1">
    <citation type="submission" date="2015-04" db="EMBL/GenBank/DDBJ databases">
        <authorList>
            <person name="Syromyatnikov M.Y."/>
            <person name="Popov V.N."/>
        </authorList>
    </citation>
    <scope>NUCLEOTIDE SEQUENCE [LARGE SCALE GENOMIC DNA]</scope>
</reference>
<name>A0A1J1IVG9_9DIPT</name>
<sequence>MKKHLVVCPLNVRKFLMLLLPPSNFEKFLSGFVKKQKKNLVNRAQKGKKLSRMALRLIEKQCMYLEHFMLKEKN</sequence>
<protein>
    <submittedName>
        <fullName evidence="1">CLUMA_CG017209, isoform A</fullName>
    </submittedName>
</protein>
<proteinExistence type="predicted"/>
<keyword evidence="2" id="KW-1185">Reference proteome</keyword>
<dbReference type="AlphaFoldDB" id="A0A1J1IVG9"/>
<evidence type="ECO:0000313" key="1">
    <source>
        <dbReference type="EMBL" id="CRL04096.1"/>
    </source>
</evidence>
<accession>A0A1J1IVG9</accession>
<evidence type="ECO:0000313" key="2">
    <source>
        <dbReference type="Proteomes" id="UP000183832"/>
    </source>
</evidence>
<dbReference type="EMBL" id="CVRI01000061">
    <property type="protein sequence ID" value="CRL04096.1"/>
    <property type="molecule type" value="Genomic_DNA"/>
</dbReference>